<dbReference type="Gene3D" id="3.40.800.20">
    <property type="entry name" value="Histone deacetylase domain"/>
    <property type="match status" value="1"/>
</dbReference>
<dbReference type="GO" id="GO:0004407">
    <property type="term" value="F:histone deacetylase activity"/>
    <property type="evidence" value="ECO:0007669"/>
    <property type="project" value="TreeGrafter"/>
</dbReference>
<dbReference type="InterPro" id="IPR023801">
    <property type="entry name" value="His_deacetylse_dom"/>
</dbReference>
<dbReference type="PRINTS" id="PR01270">
    <property type="entry name" value="HDASUPER"/>
</dbReference>
<organism evidence="3 4">
    <name type="scientific">OM182 bacterium MED-G24</name>
    <dbReference type="NCBI Taxonomy" id="1986255"/>
    <lineage>
        <taxon>Bacteria</taxon>
        <taxon>Pseudomonadati</taxon>
        <taxon>Pseudomonadota</taxon>
        <taxon>Gammaproteobacteria</taxon>
        <taxon>OMG group</taxon>
        <taxon>OM182 clade</taxon>
    </lineage>
</organism>
<dbReference type="InterPro" id="IPR000286">
    <property type="entry name" value="HDACs"/>
</dbReference>
<dbReference type="GO" id="GO:0040029">
    <property type="term" value="P:epigenetic regulation of gene expression"/>
    <property type="evidence" value="ECO:0007669"/>
    <property type="project" value="TreeGrafter"/>
</dbReference>
<evidence type="ECO:0000256" key="1">
    <source>
        <dbReference type="ARBA" id="ARBA00005947"/>
    </source>
</evidence>
<name>A0A2A5WRX5_9GAMM</name>
<dbReference type="PANTHER" id="PTHR10625">
    <property type="entry name" value="HISTONE DEACETYLASE HDAC1-RELATED"/>
    <property type="match status" value="1"/>
</dbReference>
<dbReference type="InterPro" id="IPR023696">
    <property type="entry name" value="Ureohydrolase_dom_sf"/>
</dbReference>
<gene>
    <name evidence="3" type="ORF">CNE99_06415</name>
</gene>
<dbReference type="Proteomes" id="UP000219327">
    <property type="component" value="Unassembled WGS sequence"/>
</dbReference>
<accession>A0A2A5WRX5</accession>
<sequence length="309" mass="33611">MSNADSLLVYTHPDCLDHAFAGHPERPERLTAVIDRLNESGIMDEVTLVEASEASGDDLSSVHDPDLIEILRVNERTDAIVRIDQDTYLSPGSNRAARLACGASTEGIRAILRGEAQRVFCAVRPPGHHAEINTAMGFCLFNTIAVAGAVALATPGIDRIAILDFDVHQGNGTVDIFKDDERVLVVSSFQEDFYPMRYMDYHNPHVVPCPLAANTGSRDFRRAVEASWLPAIPRHNPDLILVSAGFDGHAQDPLGGLSLSTDDYRWITALIAGLADEHCEGRLLSTLEGGYDLASLADSVEMHVSELLK</sequence>
<dbReference type="AlphaFoldDB" id="A0A2A5WRX5"/>
<dbReference type="InterPro" id="IPR037138">
    <property type="entry name" value="His_deacetylse_dom_sf"/>
</dbReference>
<dbReference type="SUPFAM" id="SSF52768">
    <property type="entry name" value="Arginase/deacetylase"/>
    <property type="match status" value="1"/>
</dbReference>
<dbReference type="EMBL" id="NTKD01000031">
    <property type="protein sequence ID" value="PDH38987.1"/>
    <property type="molecule type" value="Genomic_DNA"/>
</dbReference>
<evidence type="ECO:0000259" key="2">
    <source>
        <dbReference type="Pfam" id="PF00850"/>
    </source>
</evidence>
<dbReference type="PANTHER" id="PTHR10625:SF10">
    <property type="entry name" value="HISTONE DEACETYLASE HDAC1"/>
    <property type="match status" value="1"/>
</dbReference>
<evidence type="ECO:0000313" key="4">
    <source>
        <dbReference type="Proteomes" id="UP000219327"/>
    </source>
</evidence>
<reference evidence="3 4" key="1">
    <citation type="submission" date="2017-08" db="EMBL/GenBank/DDBJ databases">
        <title>Fine stratification of microbial communities through a metagenomic profile of the photic zone.</title>
        <authorList>
            <person name="Haro-Moreno J.M."/>
            <person name="Lopez-Perez M."/>
            <person name="De La Torre J."/>
            <person name="Picazo A."/>
            <person name="Camacho A."/>
            <person name="Rodriguez-Valera F."/>
        </authorList>
    </citation>
    <scope>NUCLEOTIDE SEQUENCE [LARGE SCALE GENOMIC DNA]</scope>
    <source>
        <strain evidence="3">MED-G24</strain>
    </source>
</reference>
<protein>
    <submittedName>
        <fullName evidence="3">Deacetylase</fullName>
    </submittedName>
</protein>
<dbReference type="Pfam" id="PF00850">
    <property type="entry name" value="Hist_deacetyl"/>
    <property type="match status" value="1"/>
</dbReference>
<proteinExistence type="inferred from homology"/>
<comment type="caution">
    <text evidence="3">The sequence shown here is derived from an EMBL/GenBank/DDBJ whole genome shotgun (WGS) entry which is preliminary data.</text>
</comment>
<evidence type="ECO:0000313" key="3">
    <source>
        <dbReference type="EMBL" id="PDH38987.1"/>
    </source>
</evidence>
<comment type="similarity">
    <text evidence="1">Belongs to the histone deacetylase family.</text>
</comment>
<dbReference type="CDD" id="cd11599">
    <property type="entry name" value="HDAC_classII_2"/>
    <property type="match status" value="1"/>
</dbReference>
<feature type="domain" description="Histone deacetylase" evidence="2">
    <location>
        <begin position="23"/>
        <end position="306"/>
    </location>
</feature>